<dbReference type="NCBIfam" id="TIGR01777">
    <property type="entry name" value="yfcH"/>
    <property type="match status" value="1"/>
</dbReference>
<feature type="domain" description="DUF1731" evidence="1">
    <location>
        <begin position="263"/>
        <end position="308"/>
    </location>
</feature>
<proteinExistence type="predicted"/>
<dbReference type="PANTHER" id="PTHR11092">
    <property type="entry name" value="SUGAR NUCLEOTIDE EPIMERASE RELATED"/>
    <property type="match status" value="1"/>
</dbReference>
<sequence length="314" mass="35722">MFSLLLKEIKNGEKGGQTYCFNSWWFRPRWSRGKKELNKCGHEVRILTRQENPHPPYFHWNPKKKEIDRAAIKGVQVIINLAGAGIADKRWTEKRKEEIFNSRIKPTQFLHETSQNMPALAHYISASGITCYGFDDPIKIYKENDGFGTDFLSTIVKRWEEVADLFSPQQKVAKIRTGVVLTEKGGALPKISGTIKKYVGAPLGSGEQKMPWITLKDIARIYVHAVNHQLDGAYNASAANISNEKLTRKVAHHLKKPLWLPKVPAFALKLFLGEMSSIVLEGVRIDNSKILDTGFEFKHKTIDKALAYIYDQED</sequence>
<dbReference type="Gene3D" id="3.40.50.720">
    <property type="entry name" value="NAD(P)-binding Rossmann-like Domain"/>
    <property type="match status" value="1"/>
</dbReference>
<protein>
    <submittedName>
        <fullName evidence="2">TIGR01777 family protein</fullName>
    </submittedName>
</protein>
<evidence type="ECO:0000259" key="1">
    <source>
        <dbReference type="Pfam" id="PF08338"/>
    </source>
</evidence>
<dbReference type="InterPro" id="IPR013549">
    <property type="entry name" value="DUF1731"/>
</dbReference>
<reference evidence="2 3" key="1">
    <citation type="submission" date="2017-12" db="EMBL/GenBank/DDBJ databases">
        <title>The draft genome sequence of Brumimicrobium saltpan LHR20.</title>
        <authorList>
            <person name="Do Z.-J."/>
            <person name="Luo H.-R."/>
        </authorList>
    </citation>
    <scope>NUCLEOTIDE SEQUENCE [LARGE SCALE GENOMIC DNA]</scope>
    <source>
        <strain evidence="2 3">LHR20</strain>
    </source>
</reference>
<dbReference type="AlphaFoldDB" id="A0A2I0R6X1"/>
<dbReference type="InterPro" id="IPR036291">
    <property type="entry name" value="NAD(P)-bd_dom_sf"/>
</dbReference>
<dbReference type="Proteomes" id="UP000236654">
    <property type="component" value="Unassembled WGS sequence"/>
</dbReference>
<keyword evidence="3" id="KW-1185">Reference proteome</keyword>
<accession>A0A2I0R6X1</accession>
<dbReference type="EMBL" id="PJNI01000001">
    <property type="protein sequence ID" value="PKR82130.1"/>
    <property type="molecule type" value="Genomic_DNA"/>
</dbReference>
<dbReference type="InterPro" id="IPR010099">
    <property type="entry name" value="SDR39U1"/>
</dbReference>
<dbReference type="SUPFAM" id="SSF51735">
    <property type="entry name" value="NAD(P)-binding Rossmann-fold domains"/>
    <property type="match status" value="1"/>
</dbReference>
<evidence type="ECO:0000313" key="3">
    <source>
        <dbReference type="Proteomes" id="UP000236654"/>
    </source>
</evidence>
<dbReference type="Pfam" id="PF08338">
    <property type="entry name" value="DUF1731"/>
    <property type="match status" value="1"/>
</dbReference>
<organism evidence="2 3">
    <name type="scientific">Brumimicrobium salinarum</name>
    <dbReference type="NCBI Taxonomy" id="2058658"/>
    <lineage>
        <taxon>Bacteria</taxon>
        <taxon>Pseudomonadati</taxon>
        <taxon>Bacteroidota</taxon>
        <taxon>Flavobacteriia</taxon>
        <taxon>Flavobacteriales</taxon>
        <taxon>Crocinitomicaceae</taxon>
        <taxon>Brumimicrobium</taxon>
    </lineage>
</organism>
<evidence type="ECO:0000313" key="2">
    <source>
        <dbReference type="EMBL" id="PKR82130.1"/>
    </source>
</evidence>
<comment type="caution">
    <text evidence="2">The sequence shown here is derived from an EMBL/GenBank/DDBJ whole genome shotgun (WGS) entry which is preliminary data.</text>
</comment>
<gene>
    <name evidence="2" type="ORF">CW751_01980</name>
</gene>
<dbReference type="PANTHER" id="PTHR11092:SF0">
    <property type="entry name" value="EPIMERASE FAMILY PROTEIN SDR39U1"/>
    <property type="match status" value="1"/>
</dbReference>
<dbReference type="OrthoDB" id="9801773at2"/>
<name>A0A2I0R6X1_9FLAO</name>